<accession>A0A4Q4ZK28</accession>
<gene>
    <name evidence="1" type="ORF">EKO23_02015</name>
</gene>
<dbReference type="EMBL" id="SDKM01000002">
    <property type="protein sequence ID" value="RYP88683.1"/>
    <property type="molecule type" value="Genomic_DNA"/>
</dbReference>
<reference evidence="1 2" key="1">
    <citation type="submission" date="2019-01" db="EMBL/GenBank/DDBJ databases">
        <title>Nocardioides guangzhouensis sp. nov., an actinobacterium isolated from soil.</title>
        <authorList>
            <person name="Fu Y."/>
            <person name="Cai Y."/>
            <person name="Lin Z."/>
            <person name="Chen P."/>
        </authorList>
    </citation>
    <scope>NUCLEOTIDE SEQUENCE [LARGE SCALE GENOMIC DNA]</scope>
    <source>
        <strain evidence="1 2">130</strain>
    </source>
</reference>
<sequence length="298" mass="32748">MTRATADRPHPPALRLLDASDWEWRRRGPTRRAVRAVGARGEDLRRLPGGSGHVWTDGRLVLKPVGCVPEHTWVCEVYAAWRSTDVRVPEPVAPDAPGAAGWSVDGWGAHVLLPGWDTEPLAEVERVREAGDAFHDAVRDLPRPAFPDDRDDPWAYGDRLAWEDAEPDADPATLAVVERLRAHLAPVPAPDQAVHGDLLPNVLVHDRLPPAVIDWPPYFRPAATALAIAATDAVTFRGAPLSLLDDWATGPHWDQLLVRALLYRLGPTGVFARRNRLMGSLVTHVDRVVSVVDAALDR</sequence>
<dbReference type="SUPFAM" id="SSF56112">
    <property type="entry name" value="Protein kinase-like (PK-like)"/>
    <property type="match status" value="1"/>
</dbReference>
<evidence type="ECO:0000313" key="2">
    <source>
        <dbReference type="Proteomes" id="UP000295198"/>
    </source>
</evidence>
<dbReference type="OrthoDB" id="4427130at2"/>
<name>A0A4Q4ZK28_9ACTN</name>
<comment type="caution">
    <text evidence="1">The sequence shown here is derived from an EMBL/GenBank/DDBJ whole genome shotgun (WGS) entry which is preliminary data.</text>
</comment>
<keyword evidence="2" id="KW-1185">Reference proteome</keyword>
<dbReference type="Proteomes" id="UP000295198">
    <property type="component" value="Unassembled WGS sequence"/>
</dbReference>
<dbReference type="RefSeq" id="WP_134713553.1">
    <property type="nucleotide sequence ID" value="NZ_SDKM01000002.1"/>
</dbReference>
<dbReference type="AlphaFoldDB" id="A0A4Q4ZK28"/>
<organism evidence="1 2">
    <name type="scientific">Nocardioides guangzhouensis</name>
    <dbReference type="NCBI Taxonomy" id="2497878"/>
    <lineage>
        <taxon>Bacteria</taxon>
        <taxon>Bacillati</taxon>
        <taxon>Actinomycetota</taxon>
        <taxon>Actinomycetes</taxon>
        <taxon>Propionibacteriales</taxon>
        <taxon>Nocardioidaceae</taxon>
        <taxon>Nocardioides</taxon>
    </lineage>
</organism>
<dbReference type="InterPro" id="IPR011009">
    <property type="entry name" value="Kinase-like_dom_sf"/>
</dbReference>
<evidence type="ECO:0000313" key="1">
    <source>
        <dbReference type="EMBL" id="RYP88683.1"/>
    </source>
</evidence>
<protein>
    <submittedName>
        <fullName evidence="1">TIGR02569 family protein</fullName>
    </submittedName>
</protein>
<proteinExistence type="predicted"/>